<dbReference type="PANTHER" id="PTHR20857:SF15">
    <property type="entry name" value="THIAMINE-PHOSPHATE SYNTHASE"/>
    <property type="match status" value="1"/>
</dbReference>
<evidence type="ECO:0000259" key="3">
    <source>
        <dbReference type="Pfam" id="PF02581"/>
    </source>
</evidence>
<dbReference type="PANTHER" id="PTHR20857">
    <property type="entry name" value="THIAMINE-PHOSPHATE PYROPHOSPHORYLASE"/>
    <property type="match status" value="1"/>
</dbReference>
<keyword evidence="2" id="KW-0784">Thiamine biosynthesis</keyword>
<dbReference type="EC" id="2.5.1.3" evidence="4"/>
<accession>A0A840WP81</accession>
<dbReference type="InterPro" id="IPR013785">
    <property type="entry name" value="Aldolase_TIM"/>
</dbReference>
<dbReference type="CDD" id="cd00564">
    <property type="entry name" value="TMP_TenI"/>
    <property type="match status" value="1"/>
</dbReference>
<evidence type="ECO:0000313" key="5">
    <source>
        <dbReference type="Proteomes" id="UP000553766"/>
    </source>
</evidence>
<dbReference type="RefSeq" id="WP_184012053.1">
    <property type="nucleotide sequence ID" value="NZ_JACIJS010000007.1"/>
</dbReference>
<dbReference type="GO" id="GO:0005737">
    <property type="term" value="C:cytoplasm"/>
    <property type="evidence" value="ECO:0007669"/>
    <property type="project" value="TreeGrafter"/>
</dbReference>
<feature type="domain" description="Thiamine phosphate synthase/TenI" evidence="3">
    <location>
        <begin position="9"/>
        <end position="184"/>
    </location>
</feature>
<evidence type="ECO:0000256" key="1">
    <source>
        <dbReference type="ARBA" id="ARBA00004948"/>
    </source>
</evidence>
<keyword evidence="4" id="KW-0808">Transferase</keyword>
<gene>
    <name evidence="4" type="ORF">FHS89_002472</name>
</gene>
<evidence type="ECO:0000313" key="4">
    <source>
        <dbReference type="EMBL" id="MBB5516441.1"/>
    </source>
</evidence>
<keyword evidence="5" id="KW-1185">Reference proteome</keyword>
<dbReference type="SUPFAM" id="SSF51391">
    <property type="entry name" value="Thiamin phosphate synthase"/>
    <property type="match status" value="1"/>
</dbReference>
<dbReference type="InterPro" id="IPR036206">
    <property type="entry name" value="ThiamineP_synth_sf"/>
</dbReference>
<comment type="pathway">
    <text evidence="1">Cofactor biosynthesis; thiamine diphosphate biosynthesis.</text>
</comment>
<name>A0A840WP81_9RHOB</name>
<dbReference type="AlphaFoldDB" id="A0A840WP81"/>
<dbReference type="Proteomes" id="UP000553766">
    <property type="component" value="Unassembled WGS sequence"/>
</dbReference>
<dbReference type="GO" id="GO:0004789">
    <property type="term" value="F:thiamine-phosphate diphosphorylase activity"/>
    <property type="evidence" value="ECO:0007669"/>
    <property type="project" value="UniProtKB-EC"/>
</dbReference>
<reference evidence="4 5" key="1">
    <citation type="submission" date="2020-08" db="EMBL/GenBank/DDBJ databases">
        <title>Genomic Encyclopedia of Type Strains, Phase IV (KMG-IV): sequencing the most valuable type-strain genomes for metagenomic binning, comparative biology and taxonomic classification.</title>
        <authorList>
            <person name="Goeker M."/>
        </authorList>
    </citation>
    <scope>NUCLEOTIDE SEQUENCE [LARGE SCALE GENOMIC DNA]</scope>
    <source>
        <strain evidence="4 5">DSM 103377</strain>
    </source>
</reference>
<sequence>MTTPDGPQLYLLTPERFELDSFAPLLARVMDAHPVACLRLNLPDEDEAEARRAADHLRDLAHARDVAVVVTDHWRMVGPHGLDGVHLSDGARRLRDARKAIGPDAIVGCYCAASRHDGMTAGEIGADYVSFGPVTDGGLLGDGEVAEPELFAWWAQMIEVPLVAEGHITPAMAAALSGDVEFLAIGREIWGQDDPVKALKALLP</sequence>
<comment type="caution">
    <text evidence="4">The sequence shown here is derived from an EMBL/GenBank/DDBJ whole genome shotgun (WGS) entry which is preliminary data.</text>
</comment>
<protein>
    <submittedName>
        <fullName evidence="4">Thiamine-phosphate pyrophosphorylase</fullName>
        <ecNumber evidence="4">2.5.1.3</ecNumber>
    </submittedName>
</protein>
<dbReference type="EMBL" id="JACIJS010000007">
    <property type="protein sequence ID" value="MBB5516441.1"/>
    <property type="molecule type" value="Genomic_DNA"/>
</dbReference>
<evidence type="ECO:0000256" key="2">
    <source>
        <dbReference type="ARBA" id="ARBA00022977"/>
    </source>
</evidence>
<organism evidence="4 5">
    <name type="scientific">Rubricella aquisinus</name>
    <dbReference type="NCBI Taxonomy" id="2028108"/>
    <lineage>
        <taxon>Bacteria</taxon>
        <taxon>Pseudomonadati</taxon>
        <taxon>Pseudomonadota</taxon>
        <taxon>Alphaproteobacteria</taxon>
        <taxon>Rhodobacterales</taxon>
        <taxon>Paracoccaceae</taxon>
        <taxon>Rubricella</taxon>
    </lineage>
</organism>
<dbReference type="InterPro" id="IPR022998">
    <property type="entry name" value="ThiamineP_synth_TenI"/>
</dbReference>
<dbReference type="Gene3D" id="3.20.20.70">
    <property type="entry name" value="Aldolase class I"/>
    <property type="match status" value="1"/>
</dbReference>
<dbReference type="GO" id="GO:0009228">
    <property type="term" value="P:thiamine biosynthetic process"/>
    <property type="evidence" value="ECO:0007669"/>
    <property type="project" value="UniProtKB-KW"/>
</dbReference>
<proteinExistence type="predicted"/>
<dbReference type="Pfam" id="PF02581">
    <property type="entry name" value="TMP-TENI"/>
    <property type="match status" value="1"/>
</dbReference>